<keyword evidence="2" id="KW-0812">Transmembrane</keyword>
<evidence type="ECO:0000256" key="2">
    <source>
        <dbReference type="SAM" id="Phobius"/>
    </source>
</evidence>
<reference evidence="3" key="1">
    <citation type="submission" date="2020-02" db="EMBL/GenBank/DDBJ databases">
        <title>Draft genome sequence of Candidatus Afipia apatlaquensis IBT-C3, a potential strain for decolorization of textile dyes.</title>
        <authorList>
            <person name="Sanchez-Reyes A."/>
            <person name="Breton-Deval L."/>
            <person name="Mangelson H."/>
            <person name="Sanchez-Flores A."/>
        </authorList>
    </citation>
    <scope>NUCLEOTIDE SEQUENCE [LARGE SCALE GENOMIC DNA]</scope>
    <source>
        <strain evidence="3">IBT-C3</strain>
    </source>
</reference>
<feature type="transmembrane region" description="Helical" evidence="2">
    <location>
        <begin position="28"/>
        <end position="48"/>
    </location>
</feature>
<proteinExistence type="predicted"/>
<keyword evidence="2" id="KW-1133">Transmembrane helix</keyword>
<gene>
    <name evidence="3" type="ORF">G4V63_28085</name>
</gene>
<evidence type="ECO:0000313" key="3">
    <source>
        <dbReference type="EMBL" id="NGX98922.1"/>
    </source>
</evidence>
<dbReference type="EMBL" id="JAAMRR010001430">
    <property type="protein sequence ID" value="NGX98922.1"/>
    <property type="molecule type" value="Genomic_DNA"/>
</dbReference>
<protein>
    <submittedName>
        <fullName evidence="3">Uncharacterized protein</fullName>
    </submittedName>
</protein>
<feature type="region of interest" description="Disordered" evidence="1">
    <location>
        <begin position="76"/>
        <end position="98"/>
    </location>
</feature>
<keyword evidence="4" id="KW-1185">Reference proteome</keyword>
<accession>A0A7C9RK62</accession>
<evidence type="ECO:0000313" key="4">
    <source>
        <dbReference type="Proteomes" id="UP000480266"/>
    </source>
</evidence>
<name>A0A7C9RK62_9BRAD</name>
<organism evidence="3 4">
    <name type="scientific">Candidatus Afipia apatlaquensis</name>
    <dbReference type="NCBI Taxonomy" id="2712852"/>
    <lineage>
        <taxon>Bacteria</taxon>
        <taxon>Pseudomonadati</taxon>
        <taxon>Pseudomonadota</taxon>
        <taxon>Alphaproteobacteria</taxon>
        <taxon>Hyphomicrobiales</taxon>
        <taxon>Nitrobacteraceae</taxon>
        <taxon>Afipia</taxon>
    </lineage>
</organism>
<sequence length="98" mass="10155">MLAQFGANIAAVHSVVCKIYHKRNGGAVALALLAIGGLVSGCAVPIALNGQDPADPSVKVARVDYRSTVAPYTSLRPTAPSSWREQNDSVAPKPKSGQ</sequence>
<dbReference type="Proteomes" id="UP000480266">
    <property type="component" value="Unassembled WGS sequence"/>
</dbReference>
<keyword evidence="2" id="KW-0472">Membrane</keyword>
<evidence type="ECO:0000256" key="1">
    <source>
        <dbReference type="SAM" id="MobiDB-lite"/>
    </source>
</evidence>
<comment type="caution">
    <text evidence="3">The sequence shown here is derived from an EMBL/GenBank/DDBJ whole genome shotgun (WGS) entry which is preliminary data.</text>
</comment>
<dbReference type="AlphaFoldDB" id="A0A7C9RK62"/>